<dbReference type="InterPro" id="IPR024989">
    <property type="entry name" value="MFS_assoc_dom"/>
</dbReference>
<dbReference type="Pfam" id="PF12832">
    <property type="entry name" value="MFS_1_like"/>
    <property type="match status" value="1"/>
</dbReference>
<reference evidence="10" key="1">
    <citation type="submission" date="2015-08" db="EMBL/GenBank/DDBJ databases">
        <title>Genome sequencing project for genomic taxonomy and phylogenomics of Bacillus-like bacteria.</title>
        <authorList>
            <person name="Liu B."/>
            <person name="Wang J."/>
            <person name="Zhu Y."/>
            <person name="Liu G."/>
            <person name="Chen Q."/>
            <person name="Chen Z."/>
            <person name="Lan J."/>
            <person name="Che J."/>
            <person name="Ge C."/>
            <person name="Shi H."/>
            <person name="Pan Z."/>
            <person name="Liu X."/>
        </authorList>
    </citation>
    <scope>NUCLEOTIDE SEQUENCE [LARGE SCALE GENOMIC DNA]</scope>
    <source>
        <strain evidence="10">FJAT-4402</strain>
    </source>
</reference>
<feature type="transmembrane region" description="Helical" evidence="7">
    <location>
        <begin position="80"/>
        <end position="98"/>
    </location>
</feature>
<evidence type="ECO:0000256" key="1">
    <source>
        <dbReference type="ARBA" id="ARBA00004651"/>
    </source>
</evidence>
<evidence type="ECO:0000259" key="8">
    <source>
        <dbReference type="PROSITE" id="PS50850"/>
    </source>
</evidence>
<dbReference type="PANTHER" id="PTHR23522:SF4">
    <property type="entry name" value="NUCLEOSIDE PERMEASE NUPG-RELATED"/>
    <property type="match status" value="1"/>
</dbReference>
<feature type="transmembrane region" description="Helical" evidence="7">
    <location>
        <begin position="363"/>
        <end position="383"/>
    </location>
</feature>
<dbReference type="InterPro" id="IPR020846">
    <property type="entry name" value="MFS_dom"/>
</dbReference>
<dbReference type="InterPro" id="IPR036259">
    <property type="entry name" value="MFS_trans_sf"/>
</dbReference>
<dbReference type="STRING" id="1441095.AM592_10920"/>
<dbReference type="PROSITE" id="PS50850">
    <property type="entry name" value="MFS"/>
    <property type="match status" value="1"/>
</dbReference>
<evidence type="ECO:0000256" key="2">
    <source>
        <dbReference type="ARBA" id="ARBA00022448"/>
    </source>
</evidence>
<feature type="transmembrane region" description="Helical" evidence="7">
    <location>
        <begin position="271"/>
        <end position="292"/>
    </location>
</feature>
<reference evidence="9 10" key="2">
    <citation type="journal article" date="2016" name="Int. J. Syst. Evol. Microbiol.">
        <title>Bacillus gobiensis sp. nov., isolated from a soil sample.</title>
        <authorList>
            <person name="Liu B."/>
            <person name="Liu G.H."/>
            <person name="Cetin S."/>
            <person name="Schumann P."/>
            <person name="Pan Z.Z."/>
            <person name="Chen Q.Q."/>
        </authorList>
    </citation>
    <scope>NUCLEOTIDE SEQUENCE [LARGE SCALE GENOMIC DNA]</scope>
    <source>
        <strain evidence="9 10">FJAT-4402</strain>
    </source>
</reference>
<feature type="transmembrane region" description="Helical" evidence="7">
    <location>
        <begin position="298"/>
        <end position="321"/>
    </location>
</feature>
<dbReference type="EMBL" id="CP012600">
    <property type="protein sequence ID" value="ALC82060.1"/>
    <property type="molecule type" value="Genomic_DNA"/>
</dbReference>
<dbReference type="PATRIC" id="fig|1441095.3.peg.2404"/>
<name>A0A0M4FRD8_9BACI</name>
<feature type="transmembrane region" description="Helical" evidence="7">
    <location>
        <begin position="20"/>
        <end position="38"/>
    </location>
</feature>
<feature type="transmembrane region" description="Helical" evidence="7">
    <location>
        <begin position="135"/>
        <end position="156"/>
    </location>
</feature>
<feature type="transmembrane region" description="Helical" evidence="7">
    <location>
        <begin position="241"/>
        <end position="259"/>
    </location>
</feature>
<keyword evidence="3" id="KW-1003">Cell membrane</keyword>
<keyword evidence="4 7" id="KW-0812">Transmembrane</keyword>
<evidence type="ECO:0000313" key="9">
    <source>
        <dbReference type="EMBL" id="ALC82060.1"/>
    </source>
</evidence>
<evidence type="ECO:0000256" key="5">
    <source>
        <dbReference type="ARBA" id="ARBA00022989"/>
    </source>
</evidence>
<keyword evidence="2" id="KW-0813">Transport</keyword>
<feature type="transmembrane region" description="Helical" evidence="7">
    <location>
        <begin position="104"/>
        <end position="123"/>
    </location>
</feature>
<feature type="transmembrane region" description="Helical" evidence="7">
    <location>
        <begin position="210"/>
        <end position="235"/>
    </location>
</feature>
<feature type="transmembrane region" description="Helical" evidence="7">
    <location>
        <begin position="162"/>
        <end position="184"/>
    </location>
</feature>
<keyword evidence="5 7" id="KW-1133">Transmembrane helix</keyword>
<dbReference type="SUPFAM" id="SSF103473">
    <property type="entry name" value="MFS general substrate transporter"/>
    <property type="match status" value="1"/>
</dbReference>
<evidence type="ECO:0000256" key="7">
    <source>
        <dbReference type="SAM" id="Phobius"/>
    </source>
</evidence>
<feature type="domain" description="Major facilitator superfamily (MFS) profile" evidence="8">
    <location>
        <begin position="13"/>
        <end position="388"/>
    </location>
</feature>
<keyword evidence="10" id="KW-1185">Reference proteome</keyword>
<dbReference type="Proteomes" id="UP000067625">
    <property type="component" value="Chromosome"/>
</dbReference>
<evidence type="ECO:0000256" key="6">
    <source>
        <dbReference type="ARBA" id="ARBA00023136"/>
    </source>
</evidence>
<comment type="subcellular location">
    <subcellularLocation>
        <location evidence="1">Cell membrane</location>
        <topology evidence="1">Multi-pass membrane protein</topology>
    </subcellularLocation>
</comment>
<dbReference type="PANTHER" id="PTHR23522">
    <property type="entry name" value="BLL5896 PROTEIN"/>
    <property type="match status" value="1"/>
</dbReference>
<organism evidence="9 10">
    <name type="scientific">Bacillus gobiensis</name>
    <dbReference type="NCBI Taxonomy" id="1441095"/>
    <lineage>
        <taxon>Bacteria</taxon>
        <taxon>Bacillati</taxon>
        <taxon>Bacillota</taxon>
        <taxon>Bacilli</taxon>
        <taxon>Bacillales</taxon>
        <taxon>Bacillaceae</taxon>
        <taxon>Bacillus</taxon>
    </lineage>
</organism>
<accession>A0A0M4FRD8</accession>
<dbReference type="GO" id="GO:0005886">
    <property type="term" value="C:plasma membrane"/>
    <property type="evidence" value="ECO:0007669"/>
    <property type="project" value="UniProtKB-SubCell"/>
</dbReference>
<gene>
    <name evidence="9" type="ORF">AM592_10920</name>
</gene>
<keyword evidence="6 7" id="KW-0472">Membrane</keyword>
<dbReference type="GO" id="GO:0015213">
    <property type="term" value="F:uridine transmembrane transporter activity"/>
    <property type="evidence" value="ECO:0007669"/>
    <property type="project" value="TreeGrafter"/>
</dbReference>
<evidence type="ECO:0000256" key="4">
    <source>
        <dbReference type="ARBA" id="ARBA00022692"/>
    </source>
</evidence>
<dbReference type="GO" id="GO:0015212">
    <property type="term" value="F:cytidine transmembrane transporter activity"/>
    <property type="evidence" value="ECO:0007669"/>
    <property type="project" value="TreeGrafter"/>
</dbReference>
<feature type="transmembrane region" description="Helical" evidence="7">
    <location>
        <begin position="50"/>
        <end position="68"/>
    </location>
</feature>
<feature type="transmembrane region" description="Helical" evidence="7">
    <location>
        <begin position="333"/>
        <end position="357"/>
    </location>
</feature>
<dbReference type="RefSeq" id="WP_225970356.1">
    <property type="nucleotide sequence ID" value="NZ_CP012600.1"/>
</dbReference>
<dbReference type="AlphaFoldDB" id="A0A0M4FRD8"/>
<evidence type="ECO:0000313" key="10">
    <source>
        <dbReference type="Proteomes" id="UP000067625"/>
    </source>
</evidence>
<dbReference type="Gene3D" id="1.20.1250.20">
    <property type="entry name" value="MFS general substrate transporter like domains"/>
    <property type="match status" value="2"/>
</dbReference>
<evidence type="ECO:0000256" key="3">
    <source>
        <dbReference type="ARBA" id="ARBA00022475"/>
    </source>
</evidence>
<sequence length="399" mass="44042">MKNNSVSVAEANSTKMFYSYYFLFFLGYGSFYPLLSVYLKESSGLTGSQIGLILSLFPVVMIFIQPMWGIFSDITKKPTALLTTALIGTGAFTMVFSFSDSFEWFIVISFFLAFFQSAIIPLSDSISISYAQKVNISYGSIRLWGAIGFALAVFIAGRLAEIFTLSIIFYLYTLFLFISALLVIRLPKETVQMKVNLKEGIKKLSKIPRYVFFLVSAFLMMGPILAHNIFFGIFIDEIGGTLAGVGIAFLLAAGSEAPFMKVAGGWIQRIGIENVLILSIIVASIRWFFYFFDPPVWLVYATAVTQGFSVGLFIPAALQYVKQIAPVELGATAISIYSAFGNGLGNWFCTFVGGIILEKYSSLYVYLFFGILSTLSLSIMIAVKMVGKNKGRDYSATLS</sequence>
<protein>
    <submittedName>
        <fullName evidence="9">MFS transporter</fullName>
    </submittedName>
</protein>
<proteinExistence type="predicted"/>